<reference evidence="1 2" key="1">
    <citation type="submission" date="2011-02" db="EMBL/GenBank/DDBJ databases">
        <authorList>
            <person name="Muzny D."/>
            <person name="Qin X."/>
            <person name="Deng J."/>
            <person name="Jiang H."/>
            <person name="Liu Y."/>
            <person name="Qu J."/>
            <person name="Song X.-Z."/>
            <person name="Zhang L."/>
            <person name="Thornton R."/>
            <person name="Coyle M."/>
            <person name="Francisco L."/>
            <person name="Jackson L."/>
            <person name="Javaid M."/>
            <person name="Korchina V."/>
            <person name="Kovar C."/>
            <person name="Mata R."/>
            <person name="Mathew T."/>
            <person name="Ngo R."/>
            <person name="Nguyen L."/>
            <person name="Nguyen N."/>
            <person name="Okwuonu G."/>
            <person name="Ongeri F."/>
            <person name="Pham C."/>
            <person name="Simmons D."/>
            <person name="Wilczek-Boney K."/>
            <person name="Hale W."/>
            <person name="Jakkamsetti A."/>
            <person name="Pham P."/>
            <person name="Ruth R."/>
            <person name="San Lucas F."/>
            <person name="Warren J."/>
            <person name="Zhang J."/>
            <person name="Zhao Z."/>
            <person name="Zhou C."/>
            <person name="Zhu D."/>
            <person name="Lee S."/>
            <person name="Bess C."/>
            <person name="Blankenburg K."/>
            <person name="Forbes L."/>
            <person name="Fu Q."/>
            <person name="Gubbala S."/>
            <person name="Hirani K."/>
            <person name="Jayaseelan J.C."/>
            <person name="Lara F."/>
            <person name="Munidasa M."/>
            <person name="Palculict T."/>
            <person name="Patil S."/>
            <person name="Pu L.-L."/>
            <person name="Saada N."/>
            <person name="Tang L."/>
            <person name="Weissenberger G."/>
            <person name="Zhu Y."/>
            <person name="Hemphill L."/>
            <person name="Shang Y."/>
            <person name="Youmans B."/>
            <person name="Ayvaz T."/>
            <person name="Ross M."/>
            <person name="Santibanez J."/>
            <person name="Aqrawi P."/>
            <person name="Gross S."/>
            <person name="Joshi V."/>
            <person name="Fowler G."/>
            <person name="Nazareth L."/>
            <person name="Reid J."/>
            <person name="Worley K."/>
            <person name="Petrosino J."/>
            <person name="Highlander S."/>
            <person name="Gibbs R."/>
        </authorList>
    </citation>
    <scope>NUCLEOTIDE SEQUENCE [LARGE SCALE GENOMIC DNA]</scope>
    <source>
        <strain evidence="1 2">SK72</strain>
    </source>
</reference>
<gene>
    <name evidence="1" type="ORF">HMPREF9381_1649</name>
</gene>
<proteinExistence type="predicted"/>
<evidence type="ECO:0000313" key="2">
    <source>
        <dbReference type="Proteomes" id="UP000003332"/>
    </source>
</evidence>
<protein>
    <submittedName>
        <fullName evidence="1">Uncharacterized protein</fullName>
    </submittedName>
</protein>
<dbReference type="EMBL" id="AEXV01000009">
    <property type="protein sequence ID" value="EGD29168.1"/>
    <property type="molecule type" value="Genomic_DNA"/>
</dbReference>
<dbReference type="AlphaFoldDB" id="F0I3A9"/>
<comment type="caution">
    <text evidence="1">The sequence shown here is derived from an EMBL/GenBank/DDBJ whole genome shotgun (WGS) entry which is preliminary data.</text>
</comment>
<sequence length="42" mass="5270">MQKKRKYFYKSLYKIKNRAIIDVSICKRFHENELVCKKYKEV</sequence>
<organism evidence="1 2">
    <name type="scientific">Streptococcus sanguinis SK72</name>
    <dbReference type="NCBI Taxonomy" id="888809"/>
    <lineage>
        <taxon>Bacteria</taxon>
        <taxon>Bacillati</taxon>
        <taxon>Bacillota</taxon>
        <taxon>Bacilli</taxon>
        <taxon>Lactobacillales</taxon>
        <taxon>Streptococcaceae</taxon>
        <taxon>Streptococcus</taxon>
    </lineage>
</organism>
<dbReference type="Proteomes" id="UP000003332">
    <property type="component" value="Unassembled WGS sequence"/>
</dbReference>
<accession>F0I3A9</accession>
<evidence type="ECO:0000313" key="1">
    <source>
        <dbReference type="EMBL" id="EGD29168.1"/>
    </source>
</evidence>
<dbReference type="HOGENOM" id="CLU_3258682_0_0_9"/>
<name>F0I3A9_STRSA</name>